<dbReference type="Proteomes" id="UP000184334">
    <property type="component" value="Unassembled WGS sequence"/>
</dbReference>
<reference evidence="1" key="1">
    <citation type="submission" date="2016-11" db="EMBL/GenBank/DDBJ databases">
        <authorList>
            <person name="Varghese N."/>
            <person name="Submissions S."/>
        </authorList>
    </citation>
    <scope>NUCLEOTIDE SEQUENCE [LARGE SCALE GENOMIC DNA]</scope>
    <source>
        <strain evidence="1">DSM 16785</strain>
    </source>
</reference>
<dbReference type="AlphaFoldDB" id="A0A1M4TV90"/>
<sequence>MGLVKTDYGLVHNTDGSLCVTVRPDDIPFEGVKSFAVEEGTTNLVNPDLTTWTMSHGGTITMLPETYMGMPVYEFRCPVGTMMSVYQTFTHLINENFTGTIYYKKISGDRSFALYFRQAIFGTQYKNIALTNTEWTRAELNYQFTTDDTCMFLIYQPVATNTQEIIYHFAMPQLEKKPFATSFVDGTRADGRFIIPFNYDKFVIMATAKMTPGSLSTSSSLYKRIFGLYGGDGTSPTARFEVLNNPTLLSNYVHFANGTTQGVYFTRDFSITEYVNYIWTYDGFVSKVYINGILKLTMNVTIDFTPSKLFIGYLGYYSENYYLGNGLYSNIYIGNYDANIWTDAFIQELYNAKKPFSVPAKLPII</sequence>
<dbReference type="InterPro" id="IPR013320">
    <property type="entry name" value="ConA-like_dom_sf"/>
</dbReference>
<comment type="caution">
    <text evidence="1">The sequence shown here is derived from an EMBL/GenBank/DDBJ whole genome shotgun (WGS) entry which is preliminary data.</text>
</comment>
<protein>
    <submittedName>
        <fullName evidence="1">Uncharacterized protein</fullName>
    </submittedName>
</protein>
<dbReference type="EMBL" id="FQUI01000005">
    <property type="protein sequence ID" value="SHE48356.1"/>
    <property type="molecule type" value="Genomic_DNA"/>
</dbReference>
<dbReference type="SUPFAM" id="SSF49899">
    <property type="entry name" value="Concanavalin A-like lectins/glucanases"/>
    <property type="match status" value="1"/>
</dbReference>
<accession>A0A1M4TV90</accession>
<proteinExistence type="predicted"/>
<evidence type="ECO:0000313" key="1">
    <source>
        <dbReference type="EMBL" id="SHE48356.1"/>
    </source>
</evidence>
<evidence type="ECO:0000313" key="2">
    <source>
        <dbReference type="Proteomes" id="UP000184334"/>
    </source>
</evidence>
<organism evidence="1 2">
    <name type="scientific">Marinitoga hydrogenitolerans (strain DSM 16785 / JCM 12826 / AT1271)</name>
    <dbReference type="NCBI Taxonomy" id="1122195"/>
    <lineage>
        <taxon>Bacteria</taxon>
        <taxon>Thermotogati</taxon>
        <taxon>Thermotogota</taxon>
        <taxon>Thermotogae</taxon>
        <taxon>Petrotogales</taxon>
        <taxon>Petrotogaceae</taxon>
        <taxon>Marinitoga</taxon>
    </lineage>
</organism>
<dbReference type="STRING" id="1122195.SAMN02745164_00520"/>
<keyword evidence="2" id="KW-1185">Reference proteome</keyword>
<name>A0A1M4TV90_MARH1</name>
<gene>
    <name evidence="1" type="ORF">SAMN02745164_00520</name>
</gene>